<evidence type="ECO:0000256" key="3">
    <source>
        <dbReference type="ARBA" id="ARBA00023128"/>
    </source>
</evidence>
<accession>A0AAN9VLM3</accession>
<sequence length="328" mass="37140">MPVSVCTLLTRCAIREPTFSRVFRRFSHKYSRNEDVKSRRNEMFTAEKKRQREAVGRVEKIEVKYLGVPQDTTLVMNKNISTPFNCAQHISELVVKRSALALLDGVTLWDMHRPLEAACTLQLLHFKDSDPFHVNKAFWRTCSVVLGAVVTESFKEDIPVFLHSFPSPNVRSGSFVYDIELNVENWVPTKDELRVLTGQMVHFCQQGHKIERLEVSVDLALDMFADNPYKSQQIPDIGSHSLSGDKVILYRVGQHVDISKGPLIGNTNLLGRCSIVAVHLIKDTSKPIYRFQGVALPQGLLLNHFAYGVLENRAKILNPARFIPASDL</sequence>
<reference evidence="8 9" key="1">
    <citation type="submission" date="2024-03" db="EMBL/GenBank/DDBJ databases">
        <title>The genome assembly and annotation of the cricket Gryllus longicercus Weissman &amp; Gray.</title>
        <authorList>
            <person name="Szrajer S."/>
            <person name="Gray D."/>
            <person name="Ylla G."/>
        </authorList>
    </citation>
    <scope>NUCLEOTIDE SEQUENCE [LARGE SCALE GENOMIC DNA]</scope>
    <source>
        <strain evidence="8">DAG 2021-001</strain>
        <tissue evidence="8">Whole body minus gut</tissue>
    </source>
</reference>
<organism evidence="8 9">
    <name type="scientific">Gryllus longicercus</name>
    <dbReference type="NCBI Taxonomy" id="2509291"/>
    <lineage>
        <taxon>Eukaryota</taxon>
        <taxon>Metazoa</taxon>
        <taxon>Ecdysozoa</taxon>
        <taxon>Arthropoda</taxon>
        <taxon>Hexapoda</taxon>
        <taxon>Insecta</taxon>
        <taxon>Pterygota</taxon>
        <taxon>Neoptera</taxon>
        <taxon>Polyneoptera</taxon>
        <taxon>Orthoptera</taxon>
        <taxon>Ensifera</taxon>
        <taxon>Gryllidea</taxon>
        <taxon>Grylloidea</taxon>
        <taxon>Gryllidae</taxon>
        <taxon>Gryllinae</taxon>
        <taxon>Gryllus</taxon>
    </lineage>
</organism>
<dbReference type="EMBL" id="JAZDUA010000125">
    <property type="protein sequence ID" value="KAK7867220.1"/>
    <property type="molecule type" value="Genomic_DNA"/>
</dbReference>
<dbReference type="AlphaFoldDB" id="A0AAN9VLM3"/>
<dbReference type="Gene3D" id="3.30.980.10">
    <property type="entry name" value="Threonyl-trna Synthetase, Chain A, domain 2"/>
    <property type="match status" value="1"/>
</dbReference>
<comment type="subcellular location">
    <subcellularLocation>
        <location evidence="1">Mitochondrion</location>
    </subcellularLocation>
</comment>
<keyword evidence="4" id="KW-0687">Ribonucleoprotein</keyword>
<evidence type="ECO:0000256" key="7">
    <source>
        <dbReference type="ARBA" id="ARBA00075914"/>
    </source>
</evidence>
<evidence type="ECO:0000256" key="5">
    <source>
        <dbReference type="ARBA" id="ARBA00061231"/>
    </source>
</evidence>
<dbReference type="PANTHER" id="PTHR42753:SF9">
    <property type="entry name" value="LARGE RIBOSOMAL SUBUNIT PROTEIN ML39"/>
    <property type="match status" value="1"/>
</dbReference>
<dbReference type="GO" id="GO:1990904">
    <property type="term" value="C:ribonucleoprotein complex"/>
    <property type="evidence" value="ECO:0007669"/>
    <property type="project" value="UniProtKB-KW"/>
</dbReference>
<evidence type="ECO:0000256" key="4">
    <source>
        <dbReference type="ARBA" id="ARBA00023274"/>
    </source>
</evidence>
<keyword evidence="2" id="KW-0689">Ribosomal protein</keyword>
<gene>
    <name evidence="8" type="ORF">R5R35_008397</name>
</gene>
<dbReference type="GO" id="GO:0003723">
    <property type="term" value="F:RNA binding"/>
    <property type="evidence" value="ECO:0007669"/>
    <property type="project" value="TreeGrafter"/>
</dbReference>
<evidence type="ECO:0000313" key="8">
    <source>
        <dbReference type="EMBL" id="KAK7867220.1"/>
    </source>
</evidence>
<dbReference type="InterPro" id="IPR012675">
    <property type="entry name" value="Beta-grasp_dom_sf"/>
</dbReference>
<dbReference type="Gene3D" id="3.10.20.30">
    <property type="match status" value="1"/>
</dbReference>
<dbReference type="CDD" id="cd01667">
    <property type="entry name" value="TGS_ThrRS"/>
    <property type="match status" value="1"/>
</dbReference>
<dbReference type="GO" id="GO:0005840">
    <property type="term" value="C:ribosome"/>
    <property type="evidence" value="ECO:0007669"/>
    <property type="project" value="UniProtKB-KW"/>
</dbReference>
<evidence type="ECO:0000256" key="1">
    <source>
        <dbReference type="ARBA" id="ARBA00004173"/>
    </source>
</evidence>
<keyword evidence="9" id="KW-1185">Reference proteome</keyword>
<dbReference type="GO" id="GO:0000166">
    <property type="term" value="F:nucleotide binding"/>
    <property type="evidence" value="ECO:0007669"/>
    <property type="project" value="InterPro"/>
</dbReference>
<dbReference type="InterPro" id="IPR018163">
    <property type="entry name" value="Thr/Ala-tRNA-synth_IIc_edit"/>
</dbReference>
<dbReference type="PANTHER" id="PTHR42753">
    <property type="entry name" value="MITOCHONDRIAL RIBOSOME PROTEIN L39/PROLYL-TRNA LIGASE FAMILY MEMBER"/>
    <property type="match status" value="1"/>
</dbReference>
<protein>
    <recommendedName>
        <fullName evidence="6">Large ribosomal subunit protein mL39</fullName>
    </recommendedName>
    <alternativeName>
        <fullName evidence="7">39S ribosomal protein L39, mitochondrial</fullName>
    </alternativeName>
</protein>
<proteinExistence type="inferred from homology"/>
<dbReference type="FunFam" id="3.30.980.10:FF:000006">
    <property type="entry name" value="39S ribosomal protein L39, mitochondrial"/>
    <property type="match status" value="1"/>
</dbReference>
<comment type="similarity">
    <text evidence="5">Belongs to the mitochondrion-specific ribosomal protein mL39 family.</text>
</comment>
<dbReference type="SUPFAM" id="SSF55186">
    <property type="entry name" value="ThrRS/AlaRS common domain"/>
    <property type="match status" value="1"/>
</dbReference>
<dbReference type="InterPro" id="IPR050062">
    <property type="entry name" value="Pro-tRNA_synthetase"/>
</dbReference>
<name>A0AAN9VLM3_9ORTH</name>
<dbReference type="Proteomes" id="UP001378592">
    <property type="component" value="Unassembled WGS sequence"/>
</dbReference>
<evidence type="ECO:0000313" key="9">
    <source>
        <dbReference type="Proteomes" id="UP001378592"/>
    </source>
</evidence>
<evidence type="ECO:0000256" key="2">
    <source>
        <dbReference type="ARBA" id="ARBA00022980"/>
    </source>
</evidence>
<dbReference type="GO" id="GO:0005739">
    <property type="term" value="C:mitochondrion"/>
    <property type="evidence" value="ECO:0007669"/>
    <property type="project" value="UniProtKB-SubCell"/>
</dbReference>
<keyword evidence="3" id="KW-0496">Mitochondrion</keyword>
<comment type="caution">
    <text evidence="8">The sequence shown here is derived from an EMBL/GenBank/DDBJ whole genome shotgun (WGS) entry which is preliminary data.</text>
</comment>
<evidence type="ECO:0000256" key="6">
    <source>
        <dbReference type="ARBA" id="ARBA00071662"/>
    </source>
</evidence>
<dbReference type="FunFam" id="3.10.20.30:FF:000031">
    <property type="entry name" value="Mitochondrial ribosomal protein L39"/>
    <property type="match status" value="1"/>
</dbReference>